<accession>A0A6C0GII2</accession>
<dbReference type="KEGG" id="rhoz:GXP67_14955"/>
<reference evidence="3 4" key="1">
    <citation type="submission" date="2020-01" db="EMBL/GenBank/DDBJ databases">
        <authorList>
            <person name="Kim M.K."/>
        </authorList>
    </citation>
    <scope>NUCLEOTIDE SEQUENCE [LARGE SCALE GENOMIC DNA]</scope>
    <source>
        <strain evidence="3 4">172606-1</strain>
    </source>
</reference>
<feature type="transmembrane region" description="Helical" evidence="1">
    <location>
        <begin position="20"/>
        <end position="48"/>
    </location>
</feature>
<feature type="transmembrane region" description="Helical" evidence="1">
    <location>
        <begin position="106"/>
        <end position="130"/>
    </location>
</feature>
<proteinExistence type="predicted"/>
<feature type="transmembrane region" description="Helical" evidence="1">
    <location>
        <begin position="68"/>
        <end position="94"/>
    </location>
</feature>
<feature type="transmembrane region" description="Helical" evidence="1">
    <location>
        <begin position="248"/>
        <end position="268"/>
    </location>
</feature>
<keyword evidence="1" id="KW-0812">Transmembrane</keyword>
<keyword evidence="3" id="KW-0482">Metalloprotease</keyword>
<dbReference type="InterPro" id="IPR003675">
    <property type="entry name" value="Rce1/LyrA-like_dom"/>
</dbReference>
<keyword evidence="3" id="KW-0378">Hydrolase</keyword>
<dbReference type="EMBL" id="CP048222">
    <property type="protein sequence ID" value="QHT67846.1"/>
    <property type="molecule type" value="Genomic_DNA"/>
</dbReference>
<dbReference type="Pfam" id="PF02517">
    <property type="entry name" value="Rce1-like"/>
    <property type="match status" value="1"/>
</dbReference>
<sequence>MTEIYERTPVRTKRNALYEIMLLVVFVFIGLFVGYFAGVFLVLFFIGFDINLLQSALSNPTANPESRNIILALQAIPSLSAFIIAPLFFMRFIARQSTSSLNSHKQIWLVPALLCALLIIAFMPLNAFFIEWNNQMDLPGWLDGIENWMKDKENALKELTEYLTSFDTIPQLIVGLVVIALIPAIGEELLFRGLLQPRVFRITKNMHAAIWITGFIFSAIHMQFYGLIPRMLLGVLFGYVYVWSGNLWYPIIGHFVNNGFTLLMIYLYKSKMVDIDIEGTSAIPMGTSILSLAFCATLILALKQYYFKNRTSQGM</sequence>
<dbReference type="GO" id="GO:0004175">
    <property type="term" value="F:endopeptidase activity"/>
    <property type="evidence" value="ECO:0007669"/>
    <property type="project" value="UniProtKB-ARBA"/>
</dbReference>
<dbReference type="GO" id="GO:0006508">
    <property type="term" value="P:proteolysis"/>
    <property type="evidence" value="ECO:0007669"/>
    <property type="project" value="UniProtKB-KW"/>
</dbReference>
<dbReference type="RefSeq" id="WP_162443868.1">
    <property type="nucleotide sequence ID" value="NZ_CP048222.1"/>
</dbReference>
<dbReference type="Proteomes" id="UP000480178">
    <property type="component" value="Chromosome"/>
</dbReference>
<evidence type="ECO:0000256" key="1">
    <source>
        <dbReference type="SAM" id="Phobius"/>
    </source>
</evidence>
<dbReference type="PANTHER" id="PTHR43592">
    <property type="entry name" value="CAAX AMINO TERMINAL PROTEASE"/>
    <property type="match status" value="1"/>
</dbReference>
<dbReference type="GO" id="GO:0080120">
    <property type="term" value="P:CAAX-box protein maturation"/>
    <property type="evidence" value="ECO:0007669"/>
    <property type="project" value="UniProtKB-ARBA"/>
</dbReference>
<feature type="transmembrane region" description="Helical" evidence="1">
    <location>
        <begin position="208"/>
        <end position="228"/>
    </location>
</feature>
<feature type="domain" description="CAAX prenyl protease 2/Lysostaphin resistance protein A-like" evidence="2">
    <location>
        <begin position="171"/>
        <end position="259"/>
    </location>
</feature>
<evidence type="ECO:0000259" key="2">
    <source>
        <dbReference type="Pfam" id="PF02517"/>
    </source>
</evidence>
<gene>
    <name evidence="3" type="ORF">GXP67_14955</name>
</gene>
<keyword evidence="4" id="KW-1185">Reference proteome</keyword>
<name>A0A6C0GII2_9BACT</name>
<evidence type="ECO:0000313" key="4">
    <source>
        <dbReference type="Proteomes" id="UP000480178"/>
    </source>
</evidence>
<keyword evidence="3" id="KW-0645">Protease</keyword>
<dbReference type="PANTHER" id="PTHR43592:SF15">
    <property type="entry name" value="CAAX AMINO TERMINAL PROTEASE FAMILY PROTEIN"/>
    <property type="match status" value="1"/>
</dbReference>
<keyword evidence="1" id="KW-1133">Transmembrane helix</keyword>
<feature type="transmembrane region" description="Helical" evidence="1">
    <location>
        <begin position="289"/>
        <end position="307"/>
    </location>
</feature>
<evidence type="ECO:0000313" key="3">
    <source>
        <dbReference type="EMBL" id="QHT67846.1"/>
    </source>
</evidence>
<organism evidence="3 4">
    <name type="scientific">Rhodocytophaga rosea</name>
    <dbReference type="NCBI Taxonomy" id="2704465"/>
    <lineage>
        <taxon>Bacteria</taxon>
        <taxon>Pseudomonadati</taxon>
        <taxon>Bacteroidota</taxon>
        <taxon>Cytophagia</taxon>
        <taxon>Cytophagales</taxon>
        <taxon>Rhodocytophagaceae</taxon>
        <taxon>Rhodocytophaga</taxon>
    </lineage>
</organism>
<keyword evidence="1" id="KW-0472">Membrane</keyword>
<dbReference type="AlphaFoldDB" id="A0A6C0GII2"/>
<dbReference type="GO" id="GO:0008237">
    <property type="term" value="F:metallopeptidase activity"/>
    <property type="evidence" value="ECO:0007669"/>
    <property type="project" value="UniProtKB-KW"/>
</dbReference>
<feature type="transmembrane region" description="Helical" evidence="1">
    <location>
        <begin position="169"/>
        <end position="187"/>
    </location>
</feature>
<protein>
    <submittedName>
        <fullName evidence="3">CPBP family intramembrane metalloprotease</fullName>
    </submittedName>
</protein>